<comment type="caution">
    <text evidence="2">The sequence shown here is derived from an EMBL/GenBank/DDBJ whole genome shotgun (WGS) entry which is preliminary data.</text>
</comment>
<accession>A0AAE0FR19</accession>
<dbReference type="AlphaFoldDB" id="A0AAE0FR19"/>
<keyword evidence="1" id="KW-0812">Transmembrane</keyword>
<sequence length="246" mass="27875">MLYAYAKNKGERSRRLTRRNLWTASKCASYKVAVATIGFLIILRAILFEIRLHQVFLSTYVRNWRDKRRTAFDVEPRTDFLPGAPLLYSGKVEQILRVGFGKPEYETVPARSYACNATWETDGIQGYPGIKLIFGLGTGRCGTLSLAQLLSHQNKIYSPVIEEGAPKGFSAKPKELVTHERGPLIAWEAPSPGEYLRVAARRLDQMTHRAWRYCYSGGRGDRPWWCGPSVRLQTGDVASPYLPYVE</sequence>
<keyword evidence="1" id="KW-0472">Membrane</keyword>
<feature type="transmembrane region" description="Helical" evidence="1">
    <location>
        <begin position="28"/>
        <end position="47"/>
    </location>
</feature>
<dbReference type="EMBL" id="LGRX02014769">
    <property type="protein sequence ID" value="KAK3264133.1"/>
    <property type="molecule type" value="Genomic_DNA"/>
</dbReference>
<name>A0AAE0FR19_9CHLO</name>
<keyword evidence="3" id="KW-1185">Reference proteome</keyword>
<proteinExistence type="predicted"/>
<keyword evidence="1" id="KW-1133">Transmembrane helix</keyword>
<evidence type="ECO:0000313" key="3">
    <source>
        <dbReference type="Proteomes" id="UP001190700"/>
    </source>
</evidence>
<protein>
    <submittedName>
        <fullName evidence="2">Uncharacterized protein</fullName>
    </submittedName>
</protein>
<evidence type="ECO:0000313" key="2">
    <source>
        <dbReference type="EMBL" id="KAK3264133.1"/>
    </source>
</evidence>
<gene>
    <name evidence="2" type="ORF">CYMTET_27102</name>
</gene>
<feature type="non-terminal residue" evidence="2">
    <location>
        <position position="246"/>
    </location>
</feature>
<dbReference type="Proteomes" id="UP001190700">
    <property type="component" value="Unassembled WGS sequence"/>
</dbReference>
<reference evidence="2 3" key="1">
    <citation type="journal article" date="2015" name="Genome Biol. Evol.">
        <title>Comparative Genomics of a Bacterivorous Green Alga Reveals Evolutionary Causalities and Consequences of Phago-Mixotrophic Mode of Nutrition.</title>
        <authorList>
            <person name="Burns J.A."/>
            <person name="Paasch A."/>
            <person name="Narechania A."/>
            <person name="Kim E."/>
        </authorList>
    </citation>
    <scope>NUCLEOTIDE SEQUENCE [LARGE SCALE GENOMIC DNA]</scope>
    <source>
        <strain evidence="2 3">PLY_AMNH</strain>
    </source>
</reference>
<evidence type="ECO:0000256" key="1">
    <source>
        <dbReference type="SAM" id="Phobius"/>
    </source>
</evidence>
<organism evidence="2 3">
    <name type="scientific">Cymbomonas tetramitiformis</name>
    <dbReference type="NCBI Taxonomy" id="36881"/>
    <lineage>
        <taxon>Eukaryota</taxon>
        <taxon>Viridiplantae</taxon>
        <taxon>Chlorophyta</taxon>
        <taxon>Pyramimonadophyceae</taxon>
        <taxon>Pyramimonadales</taxon>
        <taxon>Pyramimonadaceae</taxon>
        <taxon>Cymbomonas</taxon>
    </lineage>
</organism>